<dbReference type="SUPFAM" id="SSF53474">
    <property type="entry name" value="alpha/beta-Hydrolases"/>
    <property type="match status" value="1"/>
</dbReference>
<name>A0A8H3FLF1_9LECA</name>
<accession>A0A8H3FLF1</accession>
<evidence type="ECO:0000259" key="2">
    <source>
        <dbReference type="Pfam" id="PF22939"/>
    </source>
</evidence>
<dbReference type="Pfam" id="PF24883">
    <property type="entry name" value="NPHP3_N"/>
    <property type="match status" value="1"/>
</dbReference>
<feature type="domain" description="Nephrocystin 3-like N-terminal" evidence="3">
    <location>
        <begin position="461"/>
        <end position="633"/>
    </location>
</feature>
<evidence type="ECO:0000259" key="3">
    <source>
        <dbReference type="Pfam" id="PF24883"/>
    </source>
</evidence>
<reference evidence="4" key="1">
    <citation type="submission" date="2021-03" db="EMBL/GenBank/DDBJ databases">
        <authorList>
            <person name="Tagirdzhanova G."/>
        </authorList>
    </citation>
    <scope>NUCLEOTIDE SEQUENCE</scope>
</reference>
<dbReference type="EMBL" id="CAJPDS010000042">
    <property type="protein sequence ID" value="CAF9926704.1"/>
    <property type="molecule type" value="Genomic_DNA"/>
</dbReference>
<evidence type="ECO:0008006" key="6">
    <source>
        <dbReference type="Google" id="ProtNLM"/>
    </source>
</evidence>
<sequence length="1773" mass="201150">MSKSWRLIEPKSDLVYRVRGLPAECNEETLKAGINDAFSLREENSPVRVHSLAATTSPVSEKTATISSPALSRRLTAPSEEWIFEVPSQSLTSCLEDYSQARVIIDTHFQGFTTLYAPSAEEHVVEYAIVGYYILVTYELCSCVAISGLNFHAFNSFKSRETNHMWLRDDLPKDLSGARILLYGYDVKISDQDSSQDLEGLASTFRRSLMTLGHGGKDKSKPLIFIAHSLGGLLLKEALIHMSRDPDDRAQTCIQSTFAMLFFACPNQGMDVASLIPLCQGEANQAFVHSLRQLSERLRQICRDFPKAFAFVDSRIISFYETRQSPTAVKGIDGAWSLTGPHAILVSEASATHGRPGENEAHDIQAINSTHSEMVKFGIGDPRYQLVLGFLKDFIAAAPAIIEARSLQSNNPCDDNIMQAQTRIDNVHPSGELTKWLAPRSYECSHYEDDLHAALSSRHPNTCQWIYRKSVFKQWLLAGKGTQPAFLWLHAIPGAGKTVLSSYVIDNLLSESKLDTSRNERETFYFFFNNADSEKNTPLAAARALVHQLLRSAKARHKQRLIEELETVKRDSGQSRALNFRTLWPFFASQCKHLTRPTVVLDALDECEQIGVFLSDLHALVEHGSVNVLATSRREAEIIQSLDSVQDLAMGPDEVHDDINAYLEYEVSRSSKLSNAFIRSRIMRILNIRSKGMFLWVVLMLEELESKQTVMEIEDVLANPLPRDLNEVYERILLRLNRNLKTSQQRLCRNVLKWITLAKRPLRISEIEDALQLEYSMETHDILLIDPTYTLQEIQMVCGSLVTLRGQSIHLIHISTRDFLLTRPDSTQPTAHFFINPGSDCLQLTRTCILYISETSDSERHVVAQHGPKDAERSRPFLHYACMNWLTHITPSDCKEIPALESTLISFLTTRKCLVWIELCLLLEPEFVSQLTMDVQSLIYWLSSDPVRAFEGDFQQGIALLRYWAEACLGLLTEYGWELQDQPYEIHSIDPSCIFGASRFRIEETLSKDAIYDRHIFLEEDNHTKLQAHTTRYLGSRTLQRHTSPEPYYALFYLHRGNKAFVSVDKNAGKTPRIQCQEASSGRKLPPVCDSEFGEDLLNPLTVCAAAISKDGNLVGIFYRFKHQNIYFAVWRIHEGLDFDQASQKPWAHKIISRFGTDLELVTPIQSIVFDDNRDRVYCPLGCFNIKNGILEKSFDEHRTDWMDTGQYCWDISFSHDGSTMFRNRDDSRASIEVLRNSDLWLPIYSGLDVRLMALSRNGRFMVLQESDLVSDVRSYHWILVNLENHQSEMLATFEGSIHNSLDEAAFYDDDQLIIGIVYLFPRQSCDIEDADPYLYVFKRLGSEYQLSARRAMKGPLAGHYFDEQSQHIYVVSENRTWTRLDTGSERLRDIDPPLESSTSSQQVCQLSWDGRWLAIFRSETEHFSIAMISLEDFSTRQEQHVNDLNLDSSENLPLIKFSPRLDRVLVGNKILHLESSQVKSYVLPFAPLFHVRKGTADSEDNVKFSFCGNFVAVMPQDVFDTEAQLQVYEFTEHDSWKICYHLDLEDDRPFSKITLDMHPSVPEIVIGHWPSVLLSDGPKPPVIQAHFVDLRAQPPKAFTSLTISRRVNDPSFDTMNSPSLETSYMYTALRYSPCGTYVFSISNRTGIIKEEIPGRAYSIIPPIPKVVAAVSPPGIPSSLSTALHHATGCDFPPVAQYRDDSKKLTMIPKYLAKADAVFVLGNGLNPSISVLFFRNDAPPEMRLLRIRLNDYLENTDLYVSIGVISPSAATVA</sequence>
<evidence type="ECO:0000313" key="4">
    <source>
        <dbReference type="EMBL" id="CAF9926704.1"/>
    </source>
</evidence>
<dbReference type="PANTHER" id="PTHR10039">
    <property type="entry name" value="AMELOGENIN"/>
    <property type="match status" value="1"/>
</dbReference>
<proteinExistence type="predicted"/>
<dbReference type="SUPFAM" id="SSF52540">
    <property type="entry name" value="P-loop containing nucleoside triphosphate hydrolases"/>
    <property type="match status" value="1"/>
</dbReference>
<comment type="caution">
    <text evidence="4">The sequence shown here is derived from an EMBL/GenBank/DDBJ whole genome shotgun (WGS) entry which is preliminary data.</text>
</comment>
<evidence type="ECO:0000313" key="5">
    <source>
        <dbReference type="Proteomes" id="UP000664521"/>
    </source>
</evidence>
<dbReference type="Gene3D" id="3.40.50.300">
    <property type="entry name" value="P-loop containing nucleotide triphosphate hydrolases"/>
    <property type="match status" value="1"/>
</dbReference>
<organism evidence="4 5">
    <name type="scientific">Heterodermia speciosa</name>
    <dbReference type="NCBI Taxonomy" id="116794"/>
    <lineage>
        <taxon>Eukaryota</taxon>
        <taxon>Fungi</taxon>
        <taxon>Dikarya</taxon>
        <taxon>Ascomycota</taxon>
        <taxon>Pezizomycotina</taxon>
        <taxon>Lecanoromycetes</taxon>
        <taxon>OSLEUM clade</taxon>
        <taxon>Lecanoromycetidae</taxon>
        <taxon>Caliciales</taxon>
        <taxon>Physciaceae</taxon>
        <taxon>Heterodermia</taxon>
    </lineage>
</organism>
<protein>
    <recommendedName>
        <fullName evidence="6">NACHT domain-containing protein</fullName>
    </recommendedName>
</protein>
<feature type="domain" description="GPI inositol-deacylase winged helix" evidence="2">
    <location>
        <begin position="742"/>
        <end position="822"/>
    </location>
</feature>
<gene>
    <name evidence="4" type="ORF">HETSPECPRED_006399</name>
</gene>
<dbReference type="InterPro" id="IPR054471">
    <property type="entry name" value="GPIID_WHD"/>
</dbReference>
<evidence type="ECO:0000256" key="1">
    <source>
        <dbReference type="ARBA" id="ARBA00022737"/>
    </source>
</evidence>
<dbReference type="InterPro" id="IPR056884">
    <property type="entry name" value="NPHP3-like_N"/>
</dbReference>
<keyword evidence="5" id="KW-1185">Reference proteome</keyword>
<dbReference type="Proteomes" id="UP000664521">
    <property type="component" value="Unassembled WGS sequence"/>
</dbReference>
<keyword evidence="1" id="KW-0677">Repeat</keyword>
<dbReference type="InterPro" id="IPR027417">
    <property type="entry name" value="P-loop_NTPase"/>
</dbReference>
<dbReference type="PANTHER" id="PTHR10039:SF14">
    <property type="entry name" value="NACHT DOMAIN-CONTAINING PROTEIN"/>
    <property type="match status" value="1"/>
</dbReference>
<dbReference type="SUPFAM" id="SSF82171">
    <property type="entry name" value="DPP6 N-terminal domain-like"/>
    <property type="match status" value="1"/>
</dbReference>
<dbReference type="Pfam" id="PF22939">
    <property type="entry name" value="WHD_GPIID"/>
    <property type="match status" value="1"/>
</dbReference>
<dbReference type="SUPFAM" id="SSF50993">
    <property type="entry name" value="Peptidase/esterase 'gauge' domain"/>
    <property type="match status" value="1"/>
</dbReference>
<dbReference type="InterPro" id="IPR029058">
    <property type="entry name" value="AB_hydrolase_fold"/>
</dbReference>
<dbReference type="OrthoDB" id="195446at2759"/>
<dbReference type="Gene3D" id="3.40.50.1820">
    <property type="entry name" value="alpha/beta hydrolase"/>
    <property type="match status" value="1"/>
</dbReference>